<dbReference type="PRINTS" id="PR00722">
    <property type="entry name" value="CHYMOTRYPSIN"/>
</dbReference>
<accession>W8C6W0</accession>
<dbReference type="GO" id="GO:0006508">
    <property type="term" value="P:proteolysis"/>
    <property type="evidence" value="ECO:0007669"/>
    <property type="project" value="UniProtKB-KW"/>
</dbReference>
<proteinExistence type="evidence at transcript level"/>
<keyword evidence="6" id="KW-1015">Disulfide bond</keyword>
<dbReference type="InterPro" id="IPR050127">
    <property type="entry name" value="Serine_Proteases_S1"/>
</dbReference>
<dbReference type="Gene3D" id="2.40.10.10">
    <property type="entry name" value="Trypsin-like serine proteases"/>
    <property type="match status" value="1"/>
</dbReference>
<dbReference type="PROSITE" id="PS00134">
    <property type="entry name" value="TRYPSIN_HIS"/>
    <property type="match status" value="1"/>
</dbReference>
<feature type="domain" description="Peptidase S1" evidence="9">
    <location>
        <begin position="54"/>
        <end position="292"/>
    </location>
</feature>
<evidence type="ECO:0000256" key="2">
    <source>
        <dbReference type="ARBA" id="ARBA00022525"/>
    </source>
</evidence>
<reference evidence="10" key="2">
    <citation type="journal article" date="2014" name="BMC Genomics">
        <title>A genomic perspective to assessing quality of mass-reared SIT flies used in Mediterranean fruit fly (Ceratitis capitata) eradication in California.</title>
        <authorList>
            <person name="Calla B."/>
            <person name="Hall B."/>
            <person name="Hou S."/>
            <person name="Geib S.M."/>
        </authorList>
    </citation>
    <scope>NUCLEOTIDE SEQUENCE</scope>
</reference>
<dbReference type="EMBL" id="GAMC01004004">
    <property type="protein sequence ID" value="JAC02552.1"/>
    <property type="molecule type" value="mRNA"/>
</dbReference>
<dbReference type="PROSITE" id="PS50240">
    <property type="entry name" value="TRYPSIN_DOM"/>
    <property type="match status" value="1"/>
</dbReference>
<evidence type="ECO:0000256" key="5">
    <source>
        <dbReference type="ARBA" id="ARBA00022825"/>
    </source>
</evidence>
<keyword evidence="3 7" id="KW-0645">Protease</keyword>
<evidence type="ECO:0000256" key="4">
    <source>
        <dbReference type="ARBA" id="ARBA00022801"/>
    </source>
</evidence>
<dbReference type="GO" id="GO:0004252">
    <property type="term" value="F:serine-type endopeptidase activity"/>
    <property type="evidence" value="ECO:0007669"/>
    <property type="project" value="InterPro"/>
</dbReference>
<organism evidence="10">
    <name type="scientific">Ceratitis capitata</name>
    <name type="common">Mediterranean fruit fly</name>
    <name type="synonym">Tephritis capitata</name>
    <dbReference type="NCBI Taxonomy" id="7213"/>
    <lineage>
        <taxon>Eukaryota</taxon>
        <taxon>Metazoa</taxon>
        <taxon>Ecdysozoa</taxon>
        <taxon>Arthropoda</taxon>
        <taxon>Hexapoda</taxon>
        <taxon>Insecta</taxon>
        <taxon>Pterygota</taxon>
        <taxon>Neoptera</taxon>
        <taxon>Endopterygota</taxon>
        <taxon>Diptera</taxon>
        <taxon>Brachycera</taxon>
        <taxon>Muscomorpha</taxon>
        <taxon>Tephritoidea</taxon>
        <taxon>Tephritidae</taxon>
        <taxon>Ceratitis</taxon>
        <taxon>Ceratitis</taxon>
    </lineage>
</organism>
<feature type="signal peptide" evidence="8">
    <location>
        <begin position="1"/>
        <end position="26"/>
    </location>
</feature>
<feature type="chain" id="PRO_5004909688" evidence="8">
    <location>
        <begin position="27"/>
        <end position="317"/>
    </location>
</feature>
<evidence type="ECO:0000256" key="8">
    <source>
        <dbReference type="SAM" id="SignalP"/>
    </source>
</evidence>
<evidence type="ECO:0000313" key="10">
    <source>
        <dbReference type="EMBL" id="JAC02552.1"/>
    </source>
</evidence>
<evidence type="ECO:0000256" key="3">
    <source>
        <dbReference type="ARBA" id="ARBA00022670"/>
    </source>
</evidence>
<dbReference type="GO" id="GO:0005615">
    <property type="term" value="C:extracellular space"/>
    <property type="evidence" value="ECO:0007669"/>
    <property type="project" value="TreeGrafter"/>
</dbReference>
<name>W8C6W0_CERCA</name>
<evidence type="ECO:0000256" key="6">
    <source>
        <dbReference type="ARBA" id="ARBA00023157"/>
    </source>
</evidence>
<dbReference type="InterPro" id="IPR018114">
    <property type="entry name" value="TRYPSIN_HIS"/>
</dbReference>
<keyword evidence="2" id="KW-0964">Secreted</keyword>
<evidence type="ECO:0000259" key="9">
    <source>
        <dbReference type="PROSITE" id="PS50240"/>
    </source>
</evidence>
<protein>
    <submittedName>
        <fullName evidence="10">Kallikrein-8</fullName>
    </submittedName>
</protein>
<comment type="subcellular location">
    <subcellularLocation>
        <location evidence="1">Secreted</location>
    </subcellularLocation>
</comment>
<dbReference type="PROSITE" id="PS00135">
    <property type="entry name" value="TRYPSIN_SER"/>
    <property type="match status" value="1"/>
</dbReference>
<evidence type="ECO:0000256" key="7">
    <source>
        <dbReference type="RuleBase" id="RU363034"/>
    </source>
</evidence>
<dbReference type="InterPro" id="IPR043504">
    <property type="entry name" value="Peptidase_S1_PA_chymotrypsin"/>
</dbReference>
<dbReference type="SMART" id="SM00020">
    <property type="entry name" value="Tryp_SPc"/>
    <property type="match status" value="1"/>
</dbReference>
<dbReference type="AlphaFoldDB" id="W8C6W0"/>
<dbReference type="InterPro" id="IPR009003">
    <property type="entry name" value="Peptidase_S1_PA"/>
</dbReference>
<sequence>MLIPQHLVNFLCCITPVLLLLQASCSMRSVKNNGKLPPEFVNIRRSYGKPVMLIAGGFRPWKHKIFKYVVSIRTARATAYFGDNHFCVGSIISDDLILTAAHCVVDRRKIVTRSHRLLVVAGTPNRLLKIINTFEVNVEDVLPHHRFVPSGAHDIALLRTYASFPDDNDLIKIIPMARKIAVAGTRCQIIGWGHLFFRGPYSAFAIVANVTIFSYDYCKSFYPDVFDETMICAGNPNAMDTDACRGDSGGPLICDGVVTGVVAWSSYCAEEWKPIVFMSVFHHRDWIKRASGAEDIRDINAVMLLHILLYFLCVLVY</sequence>
<reference evidence="10" key="1">
    <citation type="submission" date="2013-07" db="EMBL/GenBank/DDBJ databases">
        <authorList>
            <person name="Geib S."/>
        </authorList>
    </citation>
    <scope>NUCLEOTIDE SEQUENCE</scope>
</reference>
<dbReference type="PANTHER" id="PTHR24264">
    <property type="entry name" value="TRYPSIN-RELATED"/>
    <property type="match status" value="1"/>
</dbReference>
<dbReference type="SUPFAM" id="SSF50494">
    <property type="entry name" value="Trypsin-like serine proteases"/>
    <property type="match status" value="1"/>
</dbReference>
<dbReference type="InterPro" id="IPR001254">
    <property type="entry name" value="Trypsin_dom"/>
</dbReference>
<dbReference type="CDD" id="cd00190">
    <property type="entry name" value="Tryp_SPc"/>
    <property type="match status" value="1"/>
</dbReference>
<gene>
    <name evidence="10" type="primary">KLK8</name>
</gene>
<keyword evidence="4 7" id="KW-0378">Hydrolase</keyword>
<dbReference type="InterPro" id="IPR033116">
    <property type="entry name" value="TRYPSIN_SER"/>
</dbReference>
<evidence type="ECO:0000256" key="1">
    <source>
        <dbReference type="ARBA" id="ARBA00004613"/>
    </source>
</evidence>
<dbReference type="PANTHER" id="PTHR24264:SF65">
    <property type="entry name" value="SRCR DOMAIN-CONTAINING PROTEIN"/>
    <property type="match status" value="1"/>
</dbReference>
<dbReference type="OrthoDB" id="10059102at2759"/>
<keyword evidence="8" id="KW-0732">Signal</keyword>
<dbReference type="Pfam" id="PF00089">
    <property type="entry name" value="Trypsin"/>
    <property type="match status" value="1"/>
</dbReference>
<dbReference type="InterPro" id="IPR001314">
    <property type="entry name" value="Peptidase_S1A"/>
</dbReference>
<keyword evidence="5 7" id="KW-0720">Serine protease</keyword>